<accession>A0A0N0IWB2</accession>
<dbReference type="AlphaFoldDB" id="A0A0N0IWB2"/>
<dbReference type="Proteomes" id="UP000037953">
    <property type="component" value="Unassembled WGS sequence"/>
</dbReference>
<dbReference type="PATRIC" id="fig|253.9.peg.4033"/>
<comment type="caution">
    <text evidence="1">The sequence shown here is derived from an EMBL/GenBank/DDBJ whole genome shotgun (WGS) entry which is preliminary data.</text>
</comment>
<evidence type="ECO:0000313" key="2">
    <source>
        <dbReference type="Proteomes" id="UP000037953"/>
    </source>
</evidence>
<sequence length="144" mass="16607">MLSACNKEQNRNHTLNNDNFFRQEPCACEKAIKTDTIISATDIRLKKEAKNITLVFRCASIVTGTASVSDVHGNNEHCEALYDVQCVSSVDARLQLSGDFKYFTDQLRLQQLFFEDLKSNAEYYFEFRLDKDRKINSISRLPIR</sequence>
<organism evidence="1 2">
    <name type="scientific">Chryseobacterium indologenes</name>
    <name type="common">Flavobacterium indologenes</name>
    <dbReference type="NCBI Taxonomy" id="253"/>
    <lineage>
        <taxon>Bacteria</taxon>
        <taxon>Pseudomonadati</taxon>
        <taxon>Bacteroidota</taxon>
        <taxon>Flavobacteriia</taxon>
        <taxon>Flavobacteriales</taxon>
        <taxon>Weeksellaceae</taxon>
        <taxon>Chryseobacterium group</taxon>
        <taxon>Chryseobacterium</taxon>
    </lineage>
</organism>
<protein>
    <recommendedName>
        <fullName evidence="3">Lipoprotein</fullName>
    </recommendedName>
</protein>
<name>A0A0N0IWB2_CHRID</name>
<dbReference type="EMBL" id="LJOD01000006">
    <property type="protein sequence ID" value="KPE51194.1"/>
    <property type="molecule type" value="Genomic_DNA"/>
</dbReference>
<reference evidence="2" key="2">
    <citation type="submission" date="2015-09" db="EMBL/GenBank/DDBJ databases">
        <title>Draft genome sequence of a multidrug-resistant Chryseobacterium indologenes isolate from Malaysia.</title>
        <authorList>
            <person name="Yu C.Y."/>
            <person name="Ang G.Y."/>
            <person name="Chan K.-G."/>
        </authorList>
    </citation>
    <scope>NUCLEOTIDE SEQUENCE [LARGE SCALE GENOMIC DNA]</scope>
    <source>
        <strain evidence="2">CI_885</strain>
    </source>
</reference>
<proteinExistence type="predicted"/>
<evidence type="ECO:0008006" key="3">
    <source>
        <dbReference type="Google" id="ProtNLM"/>
    </source>
</evidence>
<reference evidence="1 2" key="1">
    <citation type="journal article" date="2015" name="Genom Data">
        <title>Draft genome sequence of a multidrug-resistant Chryseobacterium indologenes isolate from Malaysia.</title>
        <authorList>
            <person name="Yu C.Y."/>
            <person name="Ang G.Y."/>
            <person name="Cheng H.J."/>
            <person name="Cheong Y.M."/>
            <person name="Yin W.F."/>
            <person name="Chan K.G."/>
        </authorList>
    </citation>
    <scope>NUCLEOTIDE SEQUENCE [LARGE SCALE GENOMIC DNA]</scope>
    <source>
        <strain evidence="1 2">CI_885</strain>
    </source>
</reference>
<evidence type="ECO:0000313" key="1">
    <source>
        <dbReference type="EMBL" id="KPE51194.1"/>
    </source>
</evidence>
<gene>
    <name evidence="1" type="ORF">AOB46_11035</name>
</gene>